<proteinExistence type="predicted"/>
<dbReference type="KEGG" id="bze:COCCADRAFT_111934"/>
<organism evidence="1 2">
    <name type="scientific">Cochliobolus carbonum (strain 26-R-13)</name>
    <name type="common">Maize leaf spot fungus</name>
    <name type="synonym">Bipolaris zeicola</name>
    <dbReference type="NCBI Taxonomy" id="930089"/>
    <lineage>
        <taxon>Eukaryota</taxon>
        <taxon>Fungi</taxon>
        <taxon>Dikarya</taxon>
        <taxon>Ascomycota</taxon>
        <taxon>Pezizomycotina</taxon>
        <taxon>Dothideomycetes</taxon>
        <taxon>Pleosporomycetidae</taxon>
        <taxon>Pleosporales</taxon>
        <taxon>Pleosporineae</taxon>
        <taxon>Pleosporaceae</taxon>
        <taxon>Bipolaris</taxon>
    </lineage>
</organism>
<keyword evidence="2" id="KW-1185">Reference proteome</keyword>
<dbReference type="RefSeq" id="XP_007718339.1">
    <property type="nucleotide sequence ID" value="XM_007720149.1"/>
</dbReference>
<dbReference type="AlphaFoldDB" id="W6XJL3"/>
<dbReference type="EMBL" id="KI964946">
    <property type="protein sequence ID" value="EUC27357.1"/>
    <property type="molecule type" value="Genomic_DNA"/>
</dbReference>
<dbReference type="HOGENOM" id="CLU_076397_0_0_1"/>
<protein>
    <recommendedName>
        <fullName evidence="3">Ketopantoate reductase N-terminal domain-containing protein</fullName>
    </recommendedName>
</protein>
<evidence type="ECO:0008006" key="3">
    <source>
        <dbReference type="Google" id="ProtNLM"/>
    </source>
</evidence>
<gene>
    <name evidence="1" type="ORF">COCCADRAFT_111934</name>
</gene>
<dbReference type="OrthoDB" id="3753531at2759"/>
<accession>W6XJL3</accession>
<reference evidence="1 2" key="1">
    <citation type="journal article" date="2013" name="PLoS Genet.">
        <title>Comparative genome structure, secondary metabolite, and effector coding capacity across Cochliobolus pathogens.</title>
        <authorList>
            <person name="Condon B.J."/>
            <person name="Leng Y."/>
            <person name="Wu D."/>
            <person name="Bushley K.E."/>
            <person name="Ohm R.A."/>
            <person name="Otillar R."/>
            <person name="Martin J."/>
            <person name="Schackwitz W."/>
            <person name="Grimwood J."/>
            <person name="MohdZainudin N."/>
            <person name="Xue C."/>
            <person name="Wang R."/>
            <person name="Manning V.A."/>
            <person name="Dhillon B."/>
            <person name="Tu Z.J."/>
            <person name="Steffenson B.J."/>
            <person name="Salamov A."/>
            <person name="Sun H."/>
            <person name="Lowry S."/>
            <person name="LaButti K."/>
            <person name="Han J."/>
            <person name="Copeland A."/>
            <person name="Lindquist E."/>
            <person name="Barry K."/>
            <person name="Schmutz J."/>
            <person name="Baker S.E."/>
            <person name="Ciuffetti L.M."/>
            <person name="Grigoriev I.V."/>
            <person name="Zhong S."/>
            <person name="Turgeon B.G."/>
        </authorList>
    </citation>
    <scope>NUCLEOTIDE SEQUENCE [LARGE SCALE GENOMIC DNA]</scope>
    <source>
        <strain evidence="1 2">26-R-13</strain>
    </source>
</reference>
<sequence length="339" mass="37613">MPKPKVLIVGCGAVGLSQGYHISHSADCTYLVRPGRKPAFEPPKHLYSYKDDTLHEFSSYRVIESVSEVKGEEFAFVFDTLDGYTARSESGTATIRSVGELLKEPQNANSFVVYDAAGLDIEEHYLSTLGIARSRLLFGVSLLAHQPTPQIPIPETANKSLASKADILYSTPSAGMILVVMNTQPSLTKKLEAFYDVKGKQGIQRAPGFLAPYVVPLSMLQLVAWNIDGFGPFKQFRANTELWNLMLRAQTEILNLPRFGWTGWLLSFVVGDWFAVQMHAPFEVNAKPLDYAMFNAFHHGGKVAKQDRRMLEDVLSEGEKGGRKMPALKEIIKKASELS</sequence>
<dbReference type="Proteomes" id="UP000053841">
    <property type="component" value="Unassembled WGS sequence"/>
</dbReference>
<dbReference type="GeneID" id="19144374"/>
<evidence type="ECO:0000313" key="2">
    <source>
        <dbReference type="Proteomes" id="UP000053841"/>
    </source>
</evidence>
<evidence type="ECO:0000313" key="1">
    <source>
        <dbReference type="EMBL" id="EUC27357.1"/>
    </source>
</evidence>
<name>W6XJL3_COCC2</name>